<evidence type="ECO:0000313" key="1">
    <source>
        <dbReference type="EMBL" id="GAK31290.1"/>
    </source>
</evidence>
<dbReference type="OrthoDB" id="397706at2"/>
<dbReference type="Proteomes" id="UP000030643">
    <property type="component" value="Unassembled WGS sequence"/>
</dbReference>
<dbReference type="EMBL" id="DF820491">
    <property type="protein sequence ID" value="GAK31290.1"/>
    <property type="molecule type" value="Genomic_DNA"/>
</dbReference>
<accession>A0A069CU49</accession>
<dbReference type="AlphaFoldDB" id="A0A069CU49"/>
<dbReference type="Gene3D" id="3.40.50.450">
    <property type="match status" value="1"/>
</dbReference>
<dbReference type="InterPro" id="IPR007710">
    <property type="entry name" value="Nucleoside_deoxyribTrfase"/>
</dbReference>
<organism evidence="1 2">
    <name type="scientific">Weissella oryzae (strain DSM 25784 / JCM 18191 / LMG 30913 / SG25)</name>
    <dbReference type="NCBI Taxonomy" id="1329250"/>
    <lineage>
        <taxon>Bacteria</taxon>
        <taxon>Bacillati</taxon>
        <taxon>Bacillota</taxon>
        <taxon>Bacilli</taxon>
        <taxon>Lactobacillales</taxon>
        <taxon>Lactobacillaceae</taxon>
        <taxon>Weissella</taxon>
    </lineage>
</organism>
<dbReference type="STRING" id="1329250.WOSG25_081230"/>
<gene>
    <name evidence="1" type="ORF">WOSG25_081230</name>
</gene>
<dbReference type="Pfam" id="PF05014">
    <property type="entry name" value="Nuc_deoxyrib_tr"/>
    <property type="match status" value="1"/>
</dbReference>
<protein>
    <submittedName>
        <fullName evidence="1">Putative nucleoside deoxyribosyltransferase</fullName>
    </submittedName>
</protein>
<dbReference type="RefSeq" id="WP_027699293.1">
    <property type="nucleotide sequence ID" value="NZ_DF820491.1"/>
</dbReference>
<dbReference type="GO" id="GO:0016740">
    <property type="term" value="F:transferase activity"/>
    <property type="evidence" value="ECO:0007669"/>
    <property type="project" value="UniProtKB-KW"/>
</dbReference>
<keyword evidence="1" id="KW-0808">Transferase</keyword>
<keyword evidence="2" id="KW-1185">Reference proteome</keyword>
<name>A0A069CU49_WEIOS</name>
<proteinExistence type="predicted"/>
<evidence type="ECO:0000313" key="2">
    <source>
        <dbReference type="Proteomes" id="UP000030643"/>
    </source>
</evidence>
<sequence>MASEKLRVYLAGPFFSDGQIDRLKKVKAALDANQHIGYIFEPMENQNDEIVAKYGNGVLAEAMHTKEWQTATFDSDVRQINQADLVVAVLDFDKEAGNVRPDEGTIWEIGYAHAQGKPVIMVQFDEETAEPLNLMLTMYTAYFRGEQSIVEGLTNYDFLAMPYKEADREVF</sequence>
<dbReference type="eggNOG" id="COG3613">
    <property type="taxonomic scope" value="Bacteria"/>
</dbReference>
<dbReference type="SUPFAM" id="SSF52309">
    <property type="entry name" value="N-(deoxy)ribosyltransferase-like"/>
    <property type="match status" value="1"/>
</dbReference>
<reference evidence="2" key="1">
    <citation type="journal article" date="2014" name="Genome Announc.">
        <title>Draft genome sequence of Weissella oryzae SG25T, isolated from fermented rice grains.</title>
        <authorList>
            <person name="Tanizawa Y."/>
            <person name="Fujisawa T."/>
            <person name="Mochizuki T."/>
            <person name="Kaminuma E."/>
            <person name="Suzuki Y."/>
            <person name="Nakamura Y."/>
            <person name="Tohno M."/>
        </authorList>
    </citation>
    <scope>NUCLEOTIDE SEQUENCE [LARGE SCALE GENOMIC DNA]</scope>
    <source>
        <strain evidence="2">DSM 25784 / JCM 18191 / LMG 30913 / SG25</strain>
    </source>
</reference>